<dbReference type="CDD" id="cd12693">
    <property type="entry name" value="RRM2_PTBP1_like"/>
    <property type="match status" value="1"/>
</dbReference>
<dbReference type="EMBL" id="MTYJ01000021">
    <property type="protein sequence ID" value="OQV21715.1"/>
    <property type="molecule type" value="Genomic_DNA"/>
</dbReference>
<gene>
    <name evidence="7" type="ORF">BV898_04294</name>
</gene>
<sequence length="627" mass="68566">MSKRNWEDLNEAENMNGNGSSDTTTTNGIHNHSPSGSGGGGSSGGEGDQLKKVKLDDNIGKFHNENGGGAGSSSTGSGSNGSPITVSNGSHSNGRERRNSLPSSGAHHNNNPPSRVVHIRGIANEIHETEIAALGLPFGRTSNVLLLKGKNQAFLEMADESAAIQMVNFYNSGHPCMIKGKNCWVQFSSHKELRTDNFNSNNSVKAQSVLRSALPVLMAQQCMGMGLIPDGSVLQSHVPYGNGGGNGGGLNTILRVVVDNALYPVSLDVLHGIFSRFGKVLKIIIFTKNNQFQALIQYPDRNSATMAKQSLDGQNIYTGCCTLRIDYSRMDQLRVTYNNDKSRDYLNPNLPSGDSQGVMMYTDNLRQLQASMMQGQQQPLMHAFGGGNSNGNGNMMNDLLQSGNGFNASMLQSAFGRQGFMGQSNSANSVMLVSKFDEELVTPDVLFILFGVYGDVMRVKILFNKKDTALVQMSEPRGAQLAILHLDRVKLFGKQIRVTASRHTDVQMPKEGQPDSGLTRDFTNSPLHRFKKPGSKNFQNIFPPADTLHLSNIPPDVSEEDISRYFQEAGFNVRQCKFFPKDRKMALVQVASAEEGVEALIKMHNFQLNKNTHLRVSFSKTNIREQQ</sequence>
<dbReference type="Gene3D" id="3.30.70.330">
    <property type="match status" value="4"/>
</dbReference>
<dbReference type="InterPro" id="IPR055204">
    <property type="entry name" value="HNRNPL_RRM"/>
</dbReference>
<dbReference type="GO" id="GO:0006397">
    <property type="term" value="P:mRNA processing"/>
    <property type="evidence" value="ECO:0007669"/>
    <property type="project" value="InterPro"/>
</dbReference>
<keyword evidence="2" id="KW-0677">Repeat</keyword>
<accession>A0A1W0X2M8</accession>
<dbReference type="SUPFAM" id="SSF54928">
    <property type="entry name" value="RNA-binding domain, RBD"/>
    <property type="match status" value="3"/>
</dbReference>
<evidence type="ECO:0000256" key="2">
    <source>
        <dbReference type="ARBA" id="ARBA00022737"/>
    </source>
</evidence>
<dbReference type="NCBIfam" id="TIGR01649">
    <property type="entry name" value="hnRNP-L_PTB"/>
    <property type="match status" value="1"/>
</dbReference>
<evidence type="ECO:0000256" key="3">
    <source>
        <dbReference type="ARBA" id="ARBA00022884"/>
    </source>
</evidence>
<feature type="compositionally biased region" description="Gly residues" evidence="5">
    <location>
        <begin position="36"/>
        <end position="47"/>
    </location>
</feature>
<dbReference type="InterPro" id="IPR000504">
    <property type="entry name" value="RRM_dom"/>
</dbReference>
<evidence type="ECO:0000256" key="1">
    <source>
        <dbReference type="ARBA" id="ARBA00022553"/>
    </source>
</evidence>
<feature type="compositionally biased region" description="Low complexity" evidence="5">
    <location>
        <begin position="14"/>
        <end position="28"/>
    </location>
</feature>
<organism evidence="7 8">
    <name type="scientific">Hypsibius exemplaris</name>
    <name type="common">Freshwater tardigrade</name>
    <dbReference type="NCBI Taxonomy" id="2072580"/>
    <lineage>
        <taxon>Eukaryota</taxon>
        <taxon>Metazoa</taxon>
        <taxon>Ecdysozoa</taxon>
        <taxon>Tardigrada</taxon>
        <taxon>Eutardigrada</taxon>
        <taxon>Parachela</taxon>
        <taxon>Hypsibioidea</taxon>
        <taxon>Hypsibiidae</taxon>
        <taxon>Hypsibius</taxon>
    </lineage>
</organism>
<feature type="domain" description="RRM" evidence="6">
    <location>
        <begin position="546"/>
        <end position="621"/>
    </location>
</feature>
<dbReference type="OrthoDB" id="296632at2759"/>
<dbReference type="InterPro" id="IPR035979">
    <property type="entry name" value="RBD_domain_sf"/>
</dbReference>
<dbReference type="AlphaFoldDB" id="A0A1W0X2M8"/>
<name>A0A1W0X2M8_HYPEX</name>
<keyword evidence="3 4" id="KW-0694">RNA-binding</keyword>
<reference evidence="8" key="1">
    <citation type="submission" date="2017-01" db="EMBL/GenBank/DDBJ databases">
        <title>Comparative genomics of anhydrobiosis in the tardigrade Hypsibius dujardini.</title>
        <authorList>
            <person name="Yoshida Y."/>
            <person name="Koutsovoulos G."/>
            <person name="Laetsch D."/>
            <person name="Stevens L."/>
            <person name="Kumar S."/>
            <person name="Horikawa D."/>
            <person name="Ishino K."/>
            <person name="Komine S."/>
            <person name="Tomita M."/>
            <person name="Blaxter M."/>
            <person name="Arakawa K."/>
        </authorList>
    </citation>
    <scope>NUCLEOTIDE SEQUENCE [LARGE SCALE GENOMIC DNA]</scope>
    <source>
        <strain evidence="8">Z151</strain>
    </source>
</reference>
<dbReference type="GO" id="GO:0003723">
    <property type="term" value="F:RNA binding"/>
    <property type="evidence" value="ECO:0007669"/>
    <property type="project" value="UniProtKB-UniRule"/>
</dbReference>
<protein>
    <submittedName>
        <fullName evidence="7">Polypyrimidine tract-binding protein 2</fullName>
    </submittedName>
</protein>
<evidence type="ECO:0000259" key="6">
    <source>
        <dbReference type="PROSITE" id="PS50102"/>
    </source>
</evidence>
<proteinExistence type="predicted"/>
<dbReference type="CDD" id="cd12423">
    <property type="entry name" value="RRM3_PTBP1_like"/>
    <property type="match status" value="1"/>
</dbReference>
<dbReference type="SMART" id="SM00360">
    <property type="entry name" value="RRM"/>
    <property type="match status" value="4"/>
</dbReference>
<feature type="compositionally biased region" description="Low complexity" evidence="5">
    <location>
        <begin position="72"/>
        <end position="82"/>
    </location>
</feature>
<dbReference type="FunFam" id="3.30.70.330:FF:000341">
    <property type="entry name" value="Hephaestus, isoform C"/>
    <property type="match status" value="1"/>
</dbReference>
<feature type="compositionally biased region" description="Polar residues" evidence="5">
    <location>
        <begin position="100"/>
        <end position="113"/>
    </location>
</feature>
<dbReference type="Pfam" id="PF13893">
    <property type="entry name" value="RRM_5"/>
    <property type="match status" value="1"/>
</dbReference>
<evidence type="ECO:0000256" key="5">
    <source>
        <dbReference type="SAM" id="MobiDB-lite"/>
    </source>
</evidence>
<dbReference type="Pfam" id="PF11835">
    <property type="entry name" value="RRM_8"/>
    <property type="match status" value="1"/>
</dbReference>
<keyword evidence="8" id="KW-1185">Reference proteome</keyword>
<feature type="domain" description="RRM" evidence="6">
    <location>
        <begin position="429"/>
        <end position="503"/>
    </location>
</feature>
<evidence type="ECO:0000256" key="4">
    <source>
        <dbReference type="PROSITE-ProRule" id="PRU00176"/>
    </source>
</evidence>
<comment type="caution">
    <text evidence="7">The sequence shown here is derived from an EMBL/GenBank/DDBJ whole genome shotgun (WGS) entry which is preliminary data.</text>
</comment>
<dbReference type="PANTHER" id="PTHR15592">
    <property type="entry name" value="MATRIN 3/NUCLEAR PROTEIN 220-RELATED"/>
    <property type="match status" value="1"/>
</dbReference>
<dbReference type="Pfam" id="PF22976">
    <property type="entry name" value="RRM_10"/>
    <property type="match status" value="1"/>
</dbReference>
<dbReference type="InterPro" id="IPR006536">
    <property type="entry name" value="HnRNP-L/PTB"/>
</dbReference>
<dbReference type="GO" id="GO:0005634">
    <property type="term" value="C:nucleus"/>
    <property type="evidence" value="ECO:0007669"/>
    <property type="project" value="InterPro"/>
</dbReference>
<feature type="compositionally biased region" description="Polar residues" evidence="5">
    <location>
        <begin position="83"/>
        <end position="92"/>
    </location>
</feature>
<keyword evidence="1" id="KW-0597">Phosphoprotein</keyword>
<feature type="domain" description="RRM" evidence="6">
    <location>
        <begin position="254"/>
        <end position="330"/>
    </location>
</feature>
<dbReference type="Proteomes" id="UP000192578">
    <property type="component" value="Unassembled WGS sequence"/>
</dbReference>
<feature type="compositionally biased region" description="Basic and acidic residues" evidence="5">
    <location>
        <begin position="48"/>
        <end position="64"/>
    </location>
</feature>
<dbReference type="PROSITE" id="PS50102">
    <property type="entry name" value="RRM"/>
    <property type="match status" value="3"/>
</dbReference>
<evidence type="ECO:0000313" key="8">
    <source>
        <dbReference type="Proteomes" id="UP000192578"/>
    </source>
</evidence>
<dbReference type="InterPro" id="IPR021790">
    <property type="entry name" value="PTBP1-like_RRM2"/>
</dbReference>
<feature type="region of interest" description="Disordered" evidence="5">
    <location>
        <begin position="1"/>
        <end position="115"/>
    </location>
</feature>
<evidence type="ECO:0000313" key="7">
    <source>
        <dbReference type="EMBL" id="OQV21715.1"/>
    </source>
</evidence>
<dbReference type="InterPro" id="IPR012677">
    <property type="entry name" value="Nucleotide-bd_a/b_plait_sf"/>
</dbReference>